<keyword evidence="2" id="KW-1185">Reference proteome</keyword>
<name>A0A4R6IBR0_9SPHI</name>
<dbReference type="EMBL" id="SNWM01000008">
    <property type="protein sequence ID" value="TDO19011.1"/>
    <property type="molecule type" value="Genomic_DNA"/>
</dbReference>
<dbReference type="Proteomes" id="UP000295499">
    <property type="component" value="Unassembled WGS sequence"/>
</dbReference>
<protein>
    <submittedName>
        <fullName evidence="1">Uncharacterized protein</fullName>
    </submittedName>
</protein>
<gene>
    <name evidence="1" type="ORF">CLV32_4633</name>
</gene>
<proteinExistence type="predicted"/>
<sequence>MEFNIMLLNSTKLFNAELPTFKDCSSIIIREF</sequence>
<accession>A0A4R6IBR0</accession>
<organism evidence="1 2">
    <name type="scientific">Pedobacter duraquae</name>
    <dbReference type="NCBI Taxonomy" id="425511"/>
    <lineage>
        <taxon>Bacteria</taxon>
        <taxon>Pseudomonadati</taxon>
        <taxon>Bacteroidota</taxon>
        <taxon>Sphingobacteriia</taxon>
        <taxon>Sphingobacteriales</taxon>
        <taxon>Sphingobacteriaceae</taxon>
        <taxon>Pedobacter</taxon>
    </lineage>
</organism>
<dbReference type="AlphaFoldDB" id="A0A4R6IBR0"/>
<comment type="caution">
    <text evidence="1">The sequence shown here is derived from an EMBL/GenBank/DDBJ whole genome shotgun (WGS) entry which is preliminary data.</text>
</comment>
<evidence type="ECO:0000313" key="1">
    <source>
        <dbReference type="EMBL" id="TDO19011.1"/>
    </source>
</evidence>
<reference evidence="1 2" key="1">
    <citation type="submission" date="2019-03" db="EMBL/GenBank/DDBJ databases">
        <title>Genomic Encyclopedia of Archaeal and Bacterial Type Strains, Phase II (KMG-II): from individual species to whole genera.</title>
        <authorList>
            <person name="Goeker M."/>
        </authorList>
    </citation>
    <scope>NUCLEOTIDE SEQUENCE [LARGE SCALE GENOMIC DNA]</scope>
    <source>
        <strain evidence="1 2">DSM 19034</strain>
    </source>
</reference>
<evidence type="ECO:0000313" key="2">
    <source>
        <dbReference type="Proteomes" id="UP000295499"/>
    </source>
</evidence>